<evidence type="ECO:0000256" key="6">
    <source>
        <dbReference type="ARBA" id="ARBA00021844"/>
    </source>
</evidence>
<keyword evidence="12 15" id="KW-1133">Transmembrane helix</keyword>
<organism evidence="16 17">
    <name type="scientific">Xanthomonas euvesicatoria</name>
    <dbReference type="NCBI Taxonomy" id="456327"/>
    <lineage>
        <taxon>Bacteria</taxon>
        <taxon>Pseudomonadati</taxon>
        <taxon>Pseudomonadota</taxon>
        <taxon>Gammaproteobacteria</taxon>
        <taxon>Lysobacterales</taxon>
        <taxon>Lysobacteraceae</taxon>
        <taxon>Xanthomonas</taxon>
    </lineage>
</organism>
<comment type="subcellular location">
    <subcellularLocation>
        <location evidence="2">Cell inner membrane</location>
        <topology evidence="2">Single-pass membrane protein</topology>
    </subcellularLocation>
</comment>
<dbReference type="NCBIfam" id="NF008328">
    <property type="entry name" value="PRK11114.2-2"/>
    <property type="match status" value="1"/>
</dbReference>
<evidence type="ECO:0000256" key="9">
    <source>
        <dbReference type="ARBA" id="ARBA00022636"/>
    </source>
</evidence>
<comment type="caution">
    <text evidence="16">The sequence shown here is derived from an EMBL/GenBank/DDBJ whole genome shotgun (WGS) entry which is preliminary data.</text>
</comment>
<dbReference type="InterPro" id="IPR018513">
    <property type="entry name" value="Cell_synthase_bac"/>
</dbReference>
<dbReference type="GO" id="GO:0006011">
    <property type="term" value="P:UDP-alpha-D-glucose metabolic process"/>
    <property type="evidence" value="ECO:0007669"/>
    <property type="project" value="InterPro"/>
</dbReference>
<evidence type="ECO:0000256" key="5">
    <source>
        <dbReference type="ARBA" id="ARBA00011437"/>
    </source>
</evidence>
<dbReference type="PRINTS" id="PR01440">
    <property type="entry name" value="CELLSNTHASEB"/>
</dbReference>
<comment type="function">
    <text evidence="1 15">Binds the cellulose synthase activator, bis-(3'-5') cyclic diguanylic acid (c-di-GMP).</text>
</comment>
<evidence type="ECO:0000256" key="7">
    <source>
        <dbReference type="ARBA" id="ARBA00022475"/>
    </source>
</evidence>
<evidence type="ECO:0000313" key="16">
    <source>
        <dbReference type="EMBL" id="MBB4723957.1"/>
    </source>
</evidence>
<evidence type="ECO:0000256" key="13">
    <source>
        <dbReference type="ARBA" id="ARBA00023136"/>
    </source>
</evidence>
<comment type="similarity">
    <text evidence="4 15">Belongs to the AcsB/BcsB family.</text>
</comment>
<keyword evidence="8 15" id="KW-0997">Cell inner membrane</keyword>
<name>A0AAW3U4U4_XANEU</name>
<keyword evidence="15" id="KW-0732">Signal</keyword>
<reference evidence="16 17" key="1">
    <citation type="submission" date="2020-08" db="EMBL/GenBank/DDBJ databases">
        <title>Studying the diversity of plant-associated saprophytic bacteria and their role in host health and plant-pathogen interactions.</title>
        <authorList>
            <person name="Potnis N."/>
        </authorList>
    </citation>
    <scope>NUCLEOTIDE SEQUENCE [LARGE SCALE GENOMIC DNA]</scope>
    <source>
        <strain evidence="16 17">CFBP 7922</strain>
    </source>
</reference>
<evidence type="ECO:0000256" key="12">
    <source>
        <dbReference type="ARBA" id="ARBA00022989"/>
    </source>
</evidence>
<dbReference type="InterPro" id="IPR003920">
    <property type="entry name" value="Cell_synth_B"/>
</dbReference>
<dbReference type="AlphaFoldDB" id="A0AAW3U4U4"/>
<evidence type="ECO:0000256" key="4">
    <source>
        <dbReference type="ARBA" id="ARBA00010714"/>
    </source>
</evidence>
<dbReference type="GO" id="GO:0030244">
    <property type="term" value="P:cellulose biosynthetic process"/>
    <property type="evidence" value="ECO:0007669"/>
    <property type="project" value="UniProtKB-KW"/>
</dbReference>
<feature type="chain" id="PRO_5043089414" description="Cyclic di-GMP-binding protein" evidence="15">
    <location>
        <begin position="38"/>
        <end position="790"/>
    </location>
</feature>
<evidence type="ECO:0000256" key="11">
    <source>
        <dbReference type="ARBA" id="ARBA00022916"/>
    </source>
</evidence>
<proteinExistence type="inferred from homology"/>
<accession>A0AAW3U4U4</accession>
<dbReference type="GO" id="GO:0005886">
    <property type="term" value="C:plasma membrane"/>
    <property type="evidence" value="ECO:0007669"/>
    <property type="project" value="UniProtKB-SubCell"/>
</dbReference>
<keyword evidence="11 15" id="KW-0135">Cellulose biosynthesis</keyword>
<keyword evidence="7 15" id="KW-1003">Cell membrane</keyword>
<dbReference type="NCBIfam" id="NF008323">
    <property type="entry name" value="PRK11114.1-1"/>
    <property type="match status" value="1"/>
</dbReference>
<dbReference type="Gene3D" id="2.60.120.260">
    <property type="entry name" value="Galactose-binding domain-like"/>
    <property type="match status" value="2"/>
</dbReference>
<dbReference type="PANTHER" id="PTHR39083">
    <property type="entry name" value="CYCLIC DI-GMP-BINDING PROTEIN"/>
    <property type="match status" value="1"/>
</dbReference>
<evidence type="ECO:0000256" key="8">
    <source>
        <dbReference type="ARBA" id="ARBA00022519"/>
    </source>
</evidence>
<dbReference type="Proteomes" id="UP000576603">
    <property type="component" value="Unassembled WGS sequence"/>
</dbReference>
<evidence type="ECO:0000256" key="15">
    <source>
        <dbReference type="RuleBase" id="RU365021"/>
    </source>
</evidence>
<evidence type="ECO:0000256" key="3">
    <source>
        <dbReference type="ARBA" id="ARBA00005186"/>
    </source>
</evidence>
<dbReference type="EMBL" id="JACHNL010000004">
    <property type="protein sequence ID" value="MBB4723957.1"/>
    <property type="molecule type" value="Genomic_DNA"/>
</dbReference>
<evidence type="ECO:0000256" key="14">
    <source>
        <dbReference type="ARBA" id="ARBA00033444"/>
    </source>
</evidence>
<comment type="subunit">
    <text evidence="5 15">Tightly associated with the cellulose synthase catalytic subunit.</text>
</comment>
<gene>
    <name evidence="16" type="ORF">FHY32_002312</name>
</gene>
<dbReference type="Pfam" id="PF03170">
    <property type="entry name" value="BcsB"/>
    <property type="match status" value="1"/>
</dbReference>
<dbReference type="PANTHER" id="PTHR39083:SF1">
    <property type="entry name" value="CYCLIC DI-GMP-BINDING PROTEIN"/>
    <property type="match status" value="1"/>
</dbReference>
<feature type="transmembrane region" description="Helical" evidence="15">
    <location>
        <begin position="755"/>
        <end position="776"/>
    </location>
</feature>
<evidence type="ECO:0000256" key="10">
    <source>
        <dbReference type="ARBA" id="ARBA00022692"/>
    </source>
</evidence>
<protein>
    <recommendedName>
        <fullName evidence="6 15">Cyclic di-GMP-binding protein</fullName>
    </recommendedName>
    <alternativeName>
        <fullName evidence="14 15">Cellulose synthase regulatory subunit</fullName>
    </alternativeName>
</protein>
<feature type="signal peptide" evidence="15">
    <location>
        <begin position="1"/>
        <end position="37"/>
    </location>
</feature>
<comment type="pathway">
    <text evidence="3 15">Glycan metabolism; bacterial cellulose biosynthesis.</text>
</comment>
<evidence type="ECO:0000256" key="2">
    <source>
        <dbReference type="ARBA" id="ARBA00004377"/>
    </source>
</evidence>
<keyword evidence="13 15" id="KW-0472">Membrane</keyword>
<sequence length="790" mass="85256">MSVMRGVSLSFTKMPLMRMFPAVLSCALTLLAGLAQAQPTPATPSAQAGSQMQAVTPAQVPVAFAAAPLPGGSTRAATLRELGIDYEITLRGVQGSAGVPFSVRSDEIVTAATLNLKYSYSPSLLPDLSHLKVTINGVTVATLPTDKANAGKLLSADLPIDPRLVTDYNQLNLQLIGHYTRDCEDPDHSSLWANVDAATSLSLTTTPLALANNLALLPVPFFDVRDTRRLELPFYFPQRPDTATLQAAGTVASWFGSLAGYRGAVFPASTEALPASGNAVVFATPGTLPAQFATADSGVADIRGPTVAVLANPNDRNGKLLLVLGRNSEDLQRAATALALRAPLTGAVARIGDISAPAPRRPYDAPNWVSSESPVRFGDLVTQPSQLNVTGYHPDLIRVGLQLPPDLFVWERDGIPVALNYRYTLPEQDNKSALNVSINESFVTTLPLTGRPFAQSTPMRWWNSLGTRGSMPVHQYLTLPVGAFSANSQLRFHFFFDRPRGEACKNTFPDVSGAIDADSTIDLSGFHHYMAMPNLAAFANAGYPFTRLADLSESTIVLPNNPGDQDLSNVLTLLGHFGASTGYPALHAQIIGAGAVQQHAGRDLLLLGSAESQPLFKQWRAHLPIGQDGRATRFALTDWLFERLPRFLSFDARRTDLPTTAEIALQPQPDDVLLMGFESPLAAGRSVVAFQTEDPANMSRLFDAWFDPTLLKDFQGSVVVLQQKKVTSLVGNQTYYVGYLPLPTWLRWYFSHHPVWLALTVVLLALLLALAARVLLRRHTAERLNDGGGA</sequence>
<evidence type="ECO:0000256" key="1">
    <source>
        <dbReference type="ARBA" id="ARBA00002057"/>
    </source>
</evidence>
<keyword evidence="9 15" id="KW-0973">c-di-GMP</keyword>
<evidence type="ECO:0000313" key="17">
    <source>
        <dbReference type="Proteomes" id="UP000576603"/>
    </source>
</evidence>
<keyword evidence="10 15" id="KW-0812">Transmembrane</keyword>